<protein>
    <recommendedName>
        <fullName evidence="3">TROVE domain-containing protein</fullName>
    </recommendedName>
</protein>
<accession>A0ABN2LWC7</accession>
<dbReference type="Proteomes" id="UP001500218">
    <property type="component" value="Unassembled WGS sequence"/>
</dbReference>
<evidence type="ECO:0008006" key="3">
    <source>
        <dbReference type="Google" id="ProtNLM"/>
    </source>
</evidence>
<name>A0ABN2LWC7_9ACTN</name>
<organism evidence="1 2">
    <name type="scientific">Luedemannella flava</name>
    <dbReference type="NCBI Taxonomy" id="349316"/>
    <lineage>
        <taxon>Bacteria</taxon>
        <taxon>Bacillati</taxon>
        <taxon>Actinomycetota</taxon>
        <taxon>Actinomycetes</taxon>
        <taxon>Micromonosporales</taxon>
        <taxon>Micromonosporaceae</taxon>
        <taxon>Luedemannella</taxon>
    </lineage>
</organism>
<proteinExistence type="predicted"/>
<comment type="caution">
    <text evidence="1">The sequence shown here is derived from an EMBL/GenBank/DDBJ whole genome shotgun (WGS) entry which is preliminary data.</text>
</comment>
<reference evidence="1 2" key="1">
    <citation type="journal article" date="2019" name="Int. J. Syst. Evol. Microbiol.">
        <title>The Global Catalogue of Microorganisms (GCM) 10K type strain sequencing project: providing services to taxonomists for standard genome sequencing and annotation.</title>
        <authorList>
            <consortium name="The Broad Institute Genomics Platform"/>
            <consortium name="The Broad Institute Genome Sequencing Center for Infectious Disease"/>
            <person name="Wu L."/>
            <person name="Ma J."/>
        </authorList>
    </citation>
    <scope>NUCLEOTIDE SEQUENCE [LARGE SCALE GENOMIC DNA]</scope>
    <source>
        <strain evidence="1 2">JCM 13250</strain>
    </source>
</reference>
<evidence type="ECO:0000313" key="2">
    <source>
        <dbReference type="Proteomes" id="UP001500218"/>
    </source>
</evidence>
<dbReference type="EMBL" id="BAAALT010000053">
    <property type="protein sequence ID" value="GAA1798978.1"/>
    <property type="molecule type" value="Genomic_DNA"/>
</dbReference>
<dbReference type="RefSeq" id="WP_344129032.1">
    <property type="nucleotide sequence ID" value="NZ_BAAALT010000053.1"/>
</dbReference>
<sequence>MSQADRVACEDVVMFVNAAIASTGQREFRSTAAEQRLSLDFLHEYVLGNYRDLYTATLALDINDRNAAMVVTNLLRTARSATAGQRAVEGRLIAARLRTLPPQRVYAAFRDLRRHGVNNRRTRAIMRDWVNARPDPAFDAVKYRRSLSVVARHAHLALPAEVGTVLFDWRRPKRYDTPLLESWRRAHYEQRALYDLPYTVAEGLAARHGIDRRRFLTGIAPKLTDTERLRLQASAERHRADAVTMDLATAPLTRLATYVLSLSRPERVRRRDELTDALRAAARRAARRQAGTWGRVVAVLDDSYSAAGSGTKRRRPLAVALATHYLLEVLATEYAGLWLTHRGDPLLVHPLGATNLGERLLDGLERRPERLVIVSDGWDNAPPGAAAEVLRVWATRLDPHRATDVVHLNPVYDADTFDVRRLAPTVATVGIRDAEDAPALIELARFATGQANFAELRRHLADRVERFLVASEVAP</sequence>
<keyword evidence="2" id="KW-1185">Reference proteome</keyword>
<gene>
    <name evidence="1" type="ORF">GCM10009682_20750</name>
</gene>
<evidence type="ECO:0000313" key="1">
    <source>
        <dbReference type="EMBL" id="GAA1798978.1"/>
    </source>
</evidence>